<evidence type="ECO:0000313" key="3">
    <source>
        <dbReference type="Proteomes" id="UP000295344"/>
    </source>
</evidence>
<dbReference type="OrthoDB" id="5118139at2"/>
<comment type="caution">
    <text evidence="2">The sequence shown here is derived from an EMBL/GenBank/DDBJ whole genome shotgun (WGS) entry which is preliminary data.</text>
</comment>
<accession>A0A4R7FT95</accession>
<proteinExistence type="predicted"/>
<dbReference type="RefSeq" id="WP_133765740.1">
    <property type="nucleotide sequence ID" value="NZ_BAAARP010000003.1"/>
</dbReference>
<evidence type="ECO:0000256" key="1">
    <source>
        <dbReference type="SAM" id="MobiDB-lite"/>
    </source>
</evidence>
<sequence>MKQPFRIVSVEFEMRVPGHPEPTHVIRRLKLQGSERFRVVTWAPRSEGRELVGYFDSGDAAAEAAWRRYCDAAASQHELASRTHGGAERGGPAATR</sequence>
<dbReference type="EMBL" id="SOAM01000001">
    <property type="protein sequence ID" value="TDS81107.1"/>
    <property type="molecule type" value="Genomic_DNA"/>
</dbReference>
<reference evidence="2 3" key="1">
    <citation type="submission" date="2019-03" db="EMBL/GenBank/DDBJ databases">
        <title>Genomic Encyclopedia of Archaeal and Bacterial Type Strains, Phase II (KMG-II): from individual species to whole genera.</title>
        <authorList>
            <person name="Goeker M."/>
        </authorList>
    </citation>
    <scope>NUCLEOTIDE SEQUENCE [LARGE SCALE GENOMIC DNA]</scope>
    <source>
        <strain evidence="2 3">DSM 24782</strain>
    </source>
</reference>
<protein>
    <submittedName>
        <fullName evidence="2">Uncharacterized protein</fullName>
    </submittedName>
</protein>
<feature type="region of interest" description="Disordered" evidence="1">
    <location>
        <begin position="77"/>
        <end position="96"/>
    </location>
</feature>
<dbReference type="AlphaFoldDB" id="A0A4R7FT95"/>
<keyword evidence="3" id="KW-1185">Reference proteome</keyword>
<name>A0A4R7FT95_9MICO</name>
<evidence type="ECO:0000313" key="2">
    <source>
        <dbReference type="EMBL" id="TDS81107.1"/>
    </source>
</evidence>
<gene>
    <name evidence="2" type="ORF">CLV52_1682</name>
</gene>
<organism evidence="2 3">
    <name type="scientific">Amnibacterium kyonggiense</name>
    <dbReference type="NCBI Taxonomy" id="595671"/>
    <lineage>
        <taxon>Bacteria</taxon>
        <taxon>Bacillati</taxon>
        <taxon>Actinomycetota</taxon>
        <taxon>Actinomycetes</taxon>
        <taxon>Micrococcales</taxon>
        <taxon>Microbacteriaceae</taxon>
        <taxon>Amnibacterium</taxon>
    </lineage>
</organism>
<dbReference type="Proteomes" id="UP000295344">
    <property type="component" value="Unassembled WGS sequence"/>
</dbReference>